<evidence type="ECO:0000256" key="2">
    <source>
        <dbReference type="ARBA" id="ARBA00022759"/>
    </source>
</evidence>
<dbReference type="InterPro" id="IPR036237">
    <property type="entry name" value="Xyl_isomerase-like_sf"/>
</dbReference>
<keyword evidence="2 7" id="KW-0255">Endonuclease</keyword>
<dbReference type="PANTHER" id="PTHR31290:SF5">
    <property type="entry name" value="UV-DAMAGE ENDONUCLEASE"/>
    <property type="match status" value="1"/>
</dbReference>
<dbReference type="InterPro" id="IPR004601">
    <property type="entry name" value="UvdE"/>
</dbReference>
<organism evidence="7 8">
    <name type="scientific">Defluviitalea saccharophila</name>
    <dbReference type="NCBI Taxonomy" id="879970"/>
    <lineage>
        <taxon>Bacteria</taxon>
        <taxon>Bacillati</taxon>
        <taxon>Bacillota</taxon>
        <taxon>Clostridia</taxon>
        <taxon>Lachnospirales</taxon>
        <taxon>Defluviitaleaceae</taxon>
        <taxon>Defluviitalea</taxon>
    </lineage>
</organism>
<keyword evidence="5" id="KW-0378">Hydrolase</keyword>
<evidence type="ECO:0000313" key="7">
    <source>
        <dbReference type="EMBL" id="WZL69056.1"/>
    </source>
</evidence>
<keyword evidence="8" id="KW-1185">Reference proteome</keyword>
<dbReference type="Pfam" id="PF03851">
    <property type="entry name" value="UvdE"/>
    <property type="match status" value="1"/>
</dbReference>
<protein>
    <submittedName>
        <fullName evidence="7">UV DNA damage repair endonuclease UvsE</fullName>
    </submittedName>
</protein>
<evidence type="ECO:0000256" key="3">
    <source>
        <dbReference type="ARBA" id="ARBA00022763"/>
    </source>
</evidence>
<dbReference type="Gene3D" id="3.20.20.150">
    <property type="entry name" value="Divalent-metal-dependent TIM barrel enzymes"/>
    <property type="match status" value="1"/>
</dbReference>
<accession>A0ABZ2Y389</accession>
<keyword evidence="1" id="KW-0540">Nuclease</keyword>
<dbReference type="NCBIfam" id="TIGR00629">
    <property type="entry name" value="uvde"/>
    <property type="match status" value="1"/>
</dbReference>
<dbReference type="Proteomes" id="UP001486565">
    <property type="component" value="Chromosome"/>
</dbReference>
<evidence type="ECO:0000256" key="6">
    <source>
        <dbReference type="ARBA" id="ARBA00023204"/>
    </source>
</evidence>
<evidence type="ECO:0000313" key="8">
    <source>
        <dbReference type="Proteomes" id="UP001486565"/>
    </source>
</evidence>
<keyword evidence="4" id="KW-0228">DNA excision</keyword>
<sequence>MHIRLGYVAIALNLPNVTSSSHVTFTRYEKLISDEERINLLKKVTLSNLNDLYTILKYNIEHQIHFYRLTSRLVPLATHPKVKDWRYRTFFKEDFRRIGELIKNHGMRVDTHPDQFNVLNSAREEVVEATIRDLLYHHALFEDMDYPMGKMVLHIGSTQGGKEKAIERFIENFNKAPKEIRDKLILENDDKSFTAKEVLSICKAVKAPMVLDIHHHLCNNDGEELDLEEIFSTWEGTSLPPKIHISSPKDGPKDRRHADYINPMDFIHFIEKAKELNTDIDIMLESKKKDLSLFALVEDIKALRPEWTWVDQSTLEI</sequence>
<evidence type="ECO:0000256" key="5">
    <source>
        <dbReference type="ARBA" id="ARBA00022801"/>
    </source>
</evidence>
<dbReference type="EMBL" id="CP121687">
    <property type="protein sequence ID" value="WZL69056.1"/>
    <property type="molecule type" value="Genomic_DNA"/>
</dbReference>
<proteinExistence type="predicted"/>
<dbReference type="PANTHER" id="PTHR31290">
    <property type="entry name" value="UV-DAMAGE ENDONUCLEASE"/>
    <property type="match status" value="1"/>
</dbReference>
<evidence type="ECO:0000256" key="1">
    <source>
        <dbReference type="ARBA" id="ARBA00022722"/>
    </source>
</evidence>
<gene>
    <name evidence="7" type="primary">uvsE</name>
    <name evidence="7" type="ORF">QBE51_09595</name>
</gene>
<dbReference type="GO" id="GO:0004519">
    <property type="term" value="F:endonuclease activity"/>
    <property type="evidence" value="ECO:0007669"/>
    <property type="project" value="UniProtKB-KW"/>
</dbReference>
<name>A0ABZ2Y389_9FIRM</name>
<evidence type="ECO:0000256" key="4">
    <source>
        <dbReference type="ARBA" id="ARBA00022769"/>
    </source>
</evidence>
<dbReference type="SUPFAM" id="SSF51658">
    <property type="entry name" value="Xylose isomerase-like"/>
    <property type="match status" value="1"/>
</dbReference>
<keyword evidence="3" id="KW-0227">DNA damage</keyword>
<keyword evidence="6" id="KW-0234">DNA repair</keyword>
<reference evidence="7 8" key="1">
    <citation type="submission" date="2023-03" db="EMBL/GenBank/DDBJ databases">
        <title>Novel Species.</title>
        <authorList>
            <person name="Ma S."/>
        </authorList>
    </citation>
    <scope>NUCLEOTIDE SEQUENCE [LARGE SCALE GENOMIC DNA]</scope>
    <source>
        <strain evidence="7 8">LIND6LT2</strain>
    </source>
</reference>
<dbReference type="RefSeq" id="WP_341876060.1">
    <property type="nucleotide sequence ID" value="NZ_CP121687.1"/>
</dbReference>